<protein>
    <submittedName>
        <fullName evidence="1">Uncharacterized protein</fullName>
    </submittedName>
</protein>
<dbReference type="GeneID" id="30523286"/>
<proteinExistence type="predicted"/>
<reference evidence="1 2" key="1">
    <citation type="submission" date="2016-11" db="EMBL/GenBank/DDBJ databases">
        <authorList>
            <consortium name="Urmite Genomes"/>
        </authorList>
    </citation>
    <scope>NUCLEOTIDE SEQUENCE [LARGE SCALE GENOMIC DNA]</scope>
    <source>
        <strain evidence="1 2">A11</strain>
    </source>
</reference>
<dbReference type="Proteomes" id="UP000201465">
    <property type="component" value="Segment"/>
</dbReference>
<accession>A0A1M7XTT9</accession>
<evidence type="ECO:0000313" key="1">
    <source>
        <dbReference type="EMBL" id="SHO33101.1"/>
    </source>
</evidence>
<evidence type="ECO:0000313" key="2">
    <source>
        <dbReference type="Proteomes" id="UP000201465"/>
    </source>
</evidence>
<organism evidence="1 2">
    <name type="scientific">Cedratvirus A11</name>
    <dbReference type="NCBI Taxonomy" id="1903266"/>
    <lineage>
        <taxon>Viruses</taxon>
        <taxon>Pithoviruses</taxon>
        <taxon>Orthocedratvirinae</taxon>
        <taxon>Alphacedratvirus</taxon>
        <taxon>Alphacedratvirus aljazairmassiliense</taxon>
    </lineage>
</organism>
<sequence length="250" mass="28777">MAHFSQHVRLFPEGQRFCNDCWAPLLDHEKGNYCEHPSICKQMIHDFVVRKLQDCSTGEMCIHYNWSGTWFPLLSKKTWNKCAKGCGREGPDTNFRYGTCLACHQKAEEKFAHERISLEKFPAPDPDKPLSKEDETHYKIAKAKISGDLEIYLDGEYEEIVEKLVDRGHLATPSLGGGWTVSVHNTEAERDNAFEKDFRKNLISAYNQGRDCIYIEAKDKFINKLISQGHRVIHESHGLCKVYVEPKETI</sequence>
<gene>
    <name evidence="1" type="ORF">BQ3484_33</name>
</gene>
<name>A0A1M7XTT9_9VIRU</name>
<dbReference type="RefSeq" id="YP_009328973.1">
    <property type="nucleotide sequence ID" value="NC_032108.1"/>
</dbReference>
<keyword evidence="2" id="KW-1185">Reference proteome</keyword>
<dbReference type="KEGG" id="vg:30523286"/>
<dbReference type="EMBL" id="LT671577">
    <property type="protein sequence ID" value="SHO33101.1"/>
    <property type="molecule type" value="Genomic_DNA"/>
</dbReference>